<dbReference type="Gene3D" id="3.20.20.140">
    <property type="entry name" value="Metal-dependent hydrolases"/>
    <property type="match status" value="1"/>
</dbReference>
<dbReference type="InterPro" id="IPR032466">
    <property type="entry name" value="Metal_Hydrolase"/>
</dbReference>
<dbReference type="RefSeq" id="XP_040880704.1">
    <property type="nucleotide sequence ID" value="XM_041026207.1"/>
</dbReference>
<dbReference type="STRING" id="1043003.A0A074WMN8"/>
<dbReference type="PANTHER" id="PTHR43135">
    <property type="entry name" value="ALPHA-D-RIBOSE 1-METHYLPHOSPHONATE 5-TRIPHOSPHATE DIPHOSPHATASE"/>
    <property type="match status" value="1"/>
</dbReference>
<dbReference type="Proteomes" id="UP000030672">
    <property type="component" value="Unassembled WGS sequence"/>
</dbReference>
<dbReference type="GeneID" id="63919580"/>
<organism evidence="2 3">
    <name type="scientific">Aureobasidium melanogenum (strain CBS 110374)</name>
    <name type="common">Aureobasidium pullulans var. melanogenum</name>
    <dbReference type="NCBI Taxonomy" id="1043003"/>
    <lineage>
        <taxon>Eukaryota</taxon>
        <taxon>Fungi</taxon>
        <taxon>Dikarya</taxon>
        <taxon>Ascomycota</taxon>
        <taxon>Pezizomycotina</taxon>
        <taxon>Dothideomycetes</taxon>
        <taxon>Dothideomycetidae</taxon>
        <taxon>Dothideales</taxon>
        <taxon>Saccotheciaceae</taxon>
        <taxon>Aureobasidium</taxon>
    </lineage>
</organism>
<dbReference type="EMBL" id="KL584830">
    <property type="protein sequence ID" value="KEQ63681.1"/>
    <property type="molecule type" value="Genomic_DNA"/>
</dbReference>
<dbReference type="GO" id="GO:0016810">
    <property type="term" value="F:hydrolase activity, acting on carbon-nitrogen (but not peptide) bonds"/>
    <property type="evidence" value="ECO:0007669"/>
    <property type="project" value="InterPro"/>
</dbReference>
<evidence type="ECO:0000259" key="1">
    <source>
        <dbReference type="Pfam" id="PF01979"/>
    </source>
</evidence>
<dbReference type="InterPro" id="IPR011059">
    <property type="entry name" value="Metal-dep_hydrolase_composite"/>
</dbReference>
<dbReference type="HOGENOM" id="CLU_023620_3_0_1"/>
<dbReference type="PANTHER" id="PTHR43135:SF3">
    <property type="entry name" value="ALPHA-D-RIBOSE 1-METHYLPHOSPHONATE 5-TRIPHOSPHATE DIPHOSPHATASE"/>
    <property type="match status" value="1"/>
</dbReference>
<protein>
    <recommendedName>
        <fullName evidence="1">Amidohydrolase-related domain-containing protein</fullName>
    </recommendedName>
</protein>
<accession>A0A074WMN8</accession>
<dbReference type="InterPro" id="IPR051781">
    <property type="entry name" value="Metallo-dep_Hydrolase"/>
</dbReference>
<proteinExistence type="predicted"/>
<dbReference type="AlphaFoldDB" id="A0A074WMN8"/>
<dbReference type="SUPFAM" id="SSF51556">
    <property type="entry name" value="Metallo-dependent hydrolases"/>
    <property type="match status" value="1"/>
</dbReference>
<evidence type="ECO:0000313" key="2">
    <source>
        <dbReference type="EMBL" id="KEQ63681.1"/>
    </source>
</evidence>
<keyword evidence="3" id="KW-1185">Reference proteome</keyword>
<gene>
    <name evidence="2" type="ORF">M437DRAFT_74278</name>
</gene>
<sequence>MDKLENVQFTAEEVQAITTVANNADLLTTAHAYPSRSICHVIDNGCKGIEHGYFIGEPTAQLMAGKRAFLTPTLVTYSEMNDWSGYLPPESAKKNSVVLEAGIRSLKITKGAGVTICFGTDLLGPLTSAQTREFTIRSEVLSPVELLRTATTNPARMLRCEGTLGQIKSGFVADMLVLNENPLNDITILDRPVDYLLAVIKDGRVCHSRWSKLSVDTSKAMPLLA</sequence>
<evidence type="ECO:0000313" key="3">
    <source>
        <dbReference type="Proteomes" id="UP000030672"/>
    </source>
</evidence>
<feature type="domain" description="Amidohydrolase-related" evidence="1">
    <location>
        <begin position="5"/>
        <end position="204"/>
    </location>
</feature>
<dbReference type="Pfam" id="PF01979">
    <property type="entry name" value="Amidohydro_1"/>
    <property type="match status" value="1"/>
</dbReference>
<reference evidence="2 3" key="1">
    <citation type="journal article" date="2014" name="BMC Genomics">
        <title>Genome sequencing of four Aureobasidium pullulans varieties: biotechnological potential, stress tolerance, and description of new species.</title>
        <authorList>
            <person name="Gostin Ar C."/>
            <person name="Ohm R.A."/>
            <person name="Kogej T."/>
            <person name="Sonjak S."/>
            <person name="Turk M."/>
            <person name="Zajc J."/>
            <person name="Zalar P."/>
            <person name="Grube M."/>
            <person name="Sun H."/>
            <person name="Han J."/>
            <person name="Sharma A."/>
            <person name="Chiniquy J."/>
            <person name="Ngan C.Y."/>
            <person name="Lipzen A."/>
            <person name="Barry K."/>
            <person name="Grigoriev I.V."/>
            <person name="Gunde-Cimerman N."/>
        </authorList>
    </citation>
    <scope>NUCLEOTIDE SEQUENCE [LARGE SCALE GENOMIC DNA]</scope>
    <source>
        <strain evidence="2 3">CBS 110374</strain>
    </source>
</reference>
<name>A0A074WMN8_AURM1</name>
<dbReference type="InterPro" id="IPR006680">
    <property type="entry name" value="Amidohydro-rel"/>
</dbReference>
<dbReference type="SUPFAM" id="SSF51338">
    <property type="entry name" value="Composite domain of metallo-dependent hydrolases"/>
    <property type="match status" value="1"/>
</dbReference>